<gene>
    <name evidence="1" type="ORF">SO802_032899</name>
</gene>
<protein>
    <submittedName>
        <fullName evidence="1">Uncharacterized protein</fullName>
    </submittedName>
</protein>
<dbReference type="AlphaFoldDB" id="A0AAW2BF17"/>
<dbReference type="Proteomes" id="UP001459277">
    <property type="component" value="Unassembled WGS sequence"/>
</dbReference>
<dbReference type="EMBL" id="JAZDWU010000012">
    <property type="protein sequence ID" value="KAK9983374.1"/>
    <property type="molecule type" value="Genomic_DNA"/>
</dbReference>
<reference evidence="1 2" key="1">
    <citation type="submission" date="2024-01" db="EMBL/GenBank/DDBJ databases">
        <title>A telomere-to-telomere, gap-free genome of sweet tea (Lithocarpus litseifolius).</title>
        <authorList>
            <person name="Zhou J."/>
        </authorList>
    </citation>
    <scope>NUCLEOTIDE SEQUENCE [LARGE SCALE GENOMIC DNA]</scope>
    <source>
        <strain evidence="1">Zhou-2022a</strain>
        <tissue evidence="1">Leaf</tissue>
    </source>
</reference>
<evidence type="ECO:0000313" key="2">
    <source>
        <dbReference type="Proteomes" id="UP001459277"/>
    </source>
</evidence>
<sequence>MSTTYHCLTKIYRAMGIWNDSWFGGGVERFCCGRCTGSAIVNWAEPQFDGGSGDGVFGCTKDDSTIEEA</sequence>
<evidence type="ECO:0000313" key="1">
    <source>
        <dbReference type="EMBL" id="KAK9983374.1"/>
    </source>
</evidence>
<comment type="caution">
    <text evidence="1">The sequence shown here is derived from an EMBL/GenBank/DDBJ whole genome shotgun (WGS) entry which is preliminary data.</text>
</comment>
<accession>A0AAW2BF17</accession>
<keyword evidence="2" id="KW-1185">Reference proteome</keyword>
<name>A0AAW2BF17_9ROSI</name>
<proteinExistence type="predicted"/>
<organism evidence="1 2">
    <name type="scientific">Lithocarpus litseifolius</name>
    <dbReference type="NCBI Taxonomy" id="425828"/>
    <lineage>
        <taxon>Eukaryota</taxon>
        <taxon>Viridiplantae</taxon>
        <taxon>Streptophyta</taxon>
        <taxon>Embryophyta</taxon>
        <taxon>Tracheophyta</taxon>
        <taxon>Spermatophyta</taxon>
        <taxon>Magnoliopsida</taxon>
        <taxon>eudicotyledons</taxon>
        <taxon>Gunneridae</taxon>
        <taxon>Pentapetalae</taxon>
        <taxon>rosids</taxon>
        <taxon>fabids</taxon>
        <taxon>Fagales</taxon>
        <taxon>Fagaceae</taxon>
        <taxon>Lithocarpus</taxon>
    </lineage>
</organism>